<dbReference type="GO" id="GO:0003677">
    <property type="term" value="F:DNA binding"/>
    <property type="evidence" value="ECO:0007669"/>
    <property type="project" value="UniProtKB-KW"/>
</dbReference>
<dbReference type="InterPro" id="IPR036388">
    <property type="entry name" value="WH-like_DNA-bd_sf"/>
</dbReference>
<name>A0A2A7UR43_COMTR</name>
<dbReference type="InterPro" id="IPR023187">
    <property type="entry name" value="Tscrpt_reg_MarR-type_CS"/>
</dbReference>
<reference evidence="7" key="1">
    <citation type="submission" date="2017-09" db="EMBL/GenBank/DDBJ databases">
        <title>FDA dAtabase for Regulatory Grade micrObial Sequences (FDA-ARGOS): Supporting development and validation of Infectious Disease Dx tests.</title>
        <authorList>
            <person name="Minogue T."/>
            <person name="Wolcott M."/>
            <person name="Wasieloski L."/>
            <person name="Aguilar W."/>
            <person name="Moore D."/>
            <person name="Tallon L."/>
            <person name="Sadzewicz L."/>
            <person name="Ott S."/>
            <person name="Zhao X."/>
            <person name="Nagaraj S."/>
            <person name="Vavikolanu K."/>
            <person name="Aluvathingal J."/>
            <person name="Nadendla S."/>
            <person name="Sichtig H."/>
        </authorList>
    </citation>
    <scope>NUCLEOTIDE SEQUENCE [LARGE SCALE GENOMIC DNA]</scope>
    <source>
        <strain evidence="7">FDAARGOS_394</strain>
    </source>
</reference>
<dbReference type="PANTHER" id="PTHR33164">
    <property type="entry name" value="TRANSCRIPTIONAL REGULATOR, MARR FAMILY"/>
    <property type="match status" value="1"/>
</dbReference>
<dbReference type="Gene3D" id="1.10.10.10">
    <property type="entry name" value="Winged helix-like DNA-binding domain superfamily/Winged helix DNA-binding domain"/>
    <property type="match status" value="1"/>
</dbReference>
<evidence type="ECO:0000259" key="5">
    <source>
        <dbReference type="PROSITE" id="PS50995"/>
    </source>
</evidence>
<keyword evidence="1" id="KW-0805">Transcription regulation</keyword>
<accession>A0A2A7UR43</accession>
<evidence type="ECO:0000256" key="4">
    <source>
        <dbReference type="SAM" id="MobiDB-lite"/>
    </source>
</evidence>
<dbReference type="OrthoDB" id="188700at2"/>
<dbReference type="InterPro" id="IPR036390">
    <property type="entry name" value="WH_DNA-bd_sf"/>
</dbReference>
<dbReference type="Pfam" id="PF12802">
    <property type="entry name" value="MarR_2"/>
    <property type="match status" value="1"/>
</dbReference>
<dbReference type="AlphaFoldDB" id="A0A2A7UR43"/>
<dbReference type="InterPro" id="IPR039422">
    <property type="entry name" value="MarR/SlyA-like"/>
</dbReference>
<dbReference type="PROSITE" id="PS01117">
    <property type="entry name" value="HTH_MARR_1"/>
    <property type="match status" value="1"/>
</dbReference>
<dbReference type="PROSITE" id="PS50995">
    <property type="entry name" value="HTH_MARR_2"/>
    <property type="match status" value="1"/>
</dbReference>
<dbReference type="GO" id="GO:0003700">
    <property type="term" value="F:DNA-binding transcription factor activity"/>
    <property type="evidence" value="ECO:0007669"/>
    <property type="project" value="InterPro"/>
</dbReference>
<evidence type="ECO:0000256" key="2">
    <source>
        <dbReference type="ARBA" id="ARBA00023125"/>
    </source>
</evidence>
<dbReference type="Proteomes" id="UP000220246">
    <property type="component" value="Unassembled WGS sequence"/>
</dbReference>
<dbReference type="RefSeq" id="WP_066538776.1">
    <property type="nucleotide sequence ID" value="NZ_PDEA01000001.1"/>
</dbReference>
<dbReference type="InterPro" id="IPR000835">
    <property type="entry name" value="HTH_MarR-typ"/>
</dbReference>
<dbReference type="EMBL" id="PDEA01000001">
    <property type="protein sequence ID" value="PEH87829.1"/>
    <property type="molecule type" value="Genomic_DNA"/>
</dbReference>
<evidence type="ECO:0000313" key="7">
    <source>
        <dbReference type="Proteomes" id="UP000220246"/>
    </source>
</evidence>
<comment type="caution">
    <text evidence="6">The sequence shown here is derived from an EMBL/GenBank/DDBJ whole genome shotgun (WGS) entry which is preliminary data.</text>
</comment>
<organism evidence="6 7">
    <name type="scientific">Comamonas terrigena</name>
    <dbReference type="NCBI Taxonomy" id="32013"/>
    <lineage>
        <taxon>Bacteria</taxon>
        <taxon>Pseudomonadati</taxon>
        <taxon>Pseudomonadota</taxon>
        <taxon>Betaproteobacteria</taxon>
        <taxon>Burkholderiales</taxon>
        <taxon>Comamonadaceae</taxon>
        <taxon>Comamonas</taxon>
    </lineage>
</organism>
<dbReference type="GO" id="GO:0006950">
    <property type="term" value="P:response to stress"/>
    <property type="evidence" value="ECO:0007669"/>
    <property type="project" value="TreeGrafter"/>
</dbReference>
<gene>
    <name evidence="6" type="ORF">CRM82_03665</name>
</gene>
<evidence type="ECO:0000256" key="3">
    <source>
        <dbReference type="ARBA" id="ARBA00023163"/>
    </source>
</evidence>
<keyword evidence="3" id="KW-0804">Transcription</keyword>
<dbReference type="SUPFAM" id="SSF46785">
    <property type="entry name" value="Winged helix' DNA-binding domain"/>
    <property type="match status" value="1"/>
</dbReference>
<feature type="domain" description="HTH marR-type" evidence="5">
    <location>
        <begin position="7"/>
        <end position="141"/>
    </location>
</feature>
<feature type="region of interest" description="Disordered" evidence="4">
    <location>
        <begin position="148"/>
        <end position="169"/>
    </location>
</feature>
<dbReference type="STRING" id="1219032.GCA_001515545_02630"/>
<dbReference type="PANTHER" id="PTHR33164:SF95">
    <property type="entry name" value="TRANSCRIPTIONAL REGULATOR"/>
    <property type="match status" value="1"/>
</dbReference>
<dbReference type="SMART" id="SM00347">
    <property type="entry name" value="HTH_MARR"/>
    <property type="match status" value="1"/>
</dbReference>
<dbReference type="GeneID" id="80799681"/>
<evidence type="ECO:0000313" key="6">
    <source>
        <dbReference type="EMBL" id="PEH87829.1"/>
    </source>
</evidence>
<proteinExistence type="predicted"/>
<evidence type="ECO:0000256" key="1">
    <source>
        <dbReference type="ARBA" id="ARBA00023015"/>
    </source>
</evidence>
<dbReference type="PRINTS" id="PR00598">
    <property type="entry name" value="HTHMARR"/>
</dbReference>
<keyword evidence="2" id="KW-0238">DNA-binding</keyword>
<sequence length="169" mass="18788">MNTSALPSAVLDAMHNLTLAYRRQMRAALHAQALPLTANELKVLLYVGHHPLCTHKDLVAHTGTDKAQLARLLQQMETHGWLERVPHPQDKRSRCLRLSAQGAEAFTGLRNHRSSLGAQMLAGWSMSEQQQLLDLLRQMHSQLAALPLPQGEGDSLAHDPSYNPPHLHD</sequence>
<keyword evidence="7" id="KW-1185">Reference proteome</keyword>
<protein>
    <submittedName>
        <fullName evidence="6">MarR family transcriptional regulator</fullName>
    </submittedName>
</protein>